<organism evidence="1 2">
    <name type="scientific">Dallia pectoralis</name>
    <name type="common">Alaska blackfish</name>
    <dbReference type="NCBI Taxonomy" id="75939"/>
    <lineage>
        <taxon>Eukaryota</taxon>
        <taxon>Metazoa</taxon>
        <taxon>Chordata</taxon>
        <taxon>Craniata</taxon>
        <taxon>Vertebrata</taxon>
        <taxon>Euteleostomi</taxon>
        <taxon>Actinopterygii</taxon>
        <taxon>Neopterygii</taxon>
        <taxon>Teleostei</taxon>
        <taxon>Protacanthopterygii</taxon>
        <taxon>Esociformes</taxon>
        <taxon>Umbridae</taxon>
        <taxon>Dallia</taxon>
    </lineage>
</organism>
<sequence length="418" mass="47396">MAALGVCGDWLISTCDKKLIAVHTKHSREPFVFDCSTAEEKPKCTEAEKSDGGGSEETGTDRILAFAVSASGKLVSLTDDSKRLVLFRCEPSWQIISTRWVVRRCTSVVFTEDEDEVWVADKSGDVYSFSVVEPQRTGDMKLGHLSMLLSMTLTPDNKYVITADRDEKIRVSHLKSPYNIQAFCLGHLEFVSSLLVPPRHPHWLLSGSGDGTVKLWEYTSGRRIQSWDLKQLGEMPNSDNETRYAVSRIAGSPSGRHVAVQCERHPSVQLFAMDQEDEERLVISSRLTLPHCPLDLTFDPEGRLWVLLDCREMPFVMYTHTEGSWTLNSENPEQNRVTEAIQPHWEALEVSAGLESRFRHLYKVSFDNMASYRLKKQERLQQQNEQRGKKRGPGKVQQSNRERKKTKDVGKAAHQASN</sequence>
<gene>
    <name evidence="1" type="ORF">DPEC_G00137960</name>
</gene>
<reference evidence="1" key="1">
    <citation type="submission" date="2021-05" db="EMBL/GenBank/DDBJ databases">
        <authorList>
            <person name="Pan Q."/>
            <person name="Jouanno E."/>
            <person name="Zahm M."/>
            <person name="Klopp C."/>
            <person name="Cabau C."/>
            <person name="Louis A."/>
            <person name="Berthelot C."/>
            <person name="Parey E."/>
            <person name="Roest Crollius H."/>
            <person name="Montfort J."/>
            <person name="Robinson-Rechavi M."/>
            <person name="Bouchez O."/>
            <person name="Lampietro C."/>
            <person name="Lopez Roques C."/>
            <person name="Donnadieu C."/>
            <person name="Postlethwait J."/>
            <person name="Bobe J."/>
            <person name="Dillon D."/>
            <person name="Chandos A."/>
            <person name="von Hippel F."/>
            <person name="Guiguen Y."/>
        </authorList>
    </citation>
    <scope>NUCLEOTIDE SEQUENCE</scope>
    <source>
        <strain evidence="1">YG-Jan2019</strain>
    </source>
</reference>
<dbReference type="Proteomes" id="UP001157502">
    <property type="component" value="Chromosome 11"/>
</dbReference>
<evidence type="ECO:0000313" key="2">
    <source>
        <dbReference type="Proteomes" id="UP001157502"/>
    </source>
</evidence>
<proteinExistence type="predicted"/>
<protein>
    <submittedName>
        <fullName evidence="1">Uncharacterized protein</fullName>
    </submittedName>
</protein>
<evidence type="ECO:0000313" key="1">
    <source>
        <dbReference type="EMBL" id="KAJ8004599.1"/>
    </source>
</evidence>
<dbReference type="EMBL" id="CM055738">
    <property type="protein sequence ID" value="KAJ8004599.1"/>
    <property type="molecule type" value="Genomic_DNA"/>
</dbReference>
<name>A0ACC2GLS0_DALPE</name>
<keyword evidence="2" id="KW-1185">Reference proteome</keyword>
<accession>A0ACC2GLS0</accession>
<comment type="caution">
    <text evidence="1">The sequence shown here is derived from an EMBL/GenBank/DDBJ whole genome shotgun (WGS) entry which is preliminary data.</text>
</comment>